<evidence type="ECO:0000256" key="1">
    <source>
        <dbReference type="ARBA" id="ARBA00004123"/>
    </source>
</evidence>
<reference evidence="8" key="1">
    <citation type="submission" date="2021-01" db="EMBL/GenBank/DDBJ databases">
        <authorList>
            <person name="Corre E."/>
            <person name="Pelletier E."/>
            <person name="Niang G."/>
            <person name="Scheremetjew M."/>
            <person name="Finn R."/>
            <person name="Kale V."/>
            <person name="Holt S."/>
            <person name="Cochrane G."/>
            <person name="Meng A."/>
            <person name="Brown T."/>
            <person name="Cohen L."/>
        </authorList>
    </citation>
    <scope>NUCLEOTIDE SEQUENCE</scope>
    <source>
        <strain evidence="8">CCMP1381</strain>
    </source>
</reference>
<dbReference type="PANTHER" id="PTHR14212">
    <property type="entry name" value="U4/U6-ASSOCIATED RNA SPLICING FACTOR-RELATED"/>
    <property type="match status" value="1"/>
</dbReference>
<dbReference type="InterPro" id="IPR013881">
    <property type="entry name" value="Pre-mRNA_splic_Prp3_dom"/>
</dbReference>
<organism evidence="8">
    <name type="scientific">Octactis speculum</name>
    <dbReference type="NCBI Taxonomy" id="3111310"/>
    <lineage>
        <taxon>Eukaryota</taxon>
        <taxon>Sar</taxon>
        <taxon>Stramenopiles</taxon>
        <taxon>Ochrophyta</taxon>
        <taxon>Dictyochophyceae</taxon>
        <taxon>Dictyochales</taxon>
        <taxon>Dictyochaceae</taxon>
        <taxon>Octactis</taxon>
    </lineage>
</organism>
<dbReference type="GO" id="GO:0000398">
    <property type="term" value="P:mRNA splicing, via spliceosome"/>
    <property type="evidence" value="ECO:0007669"/>
    <property type="project" value="InterPro"/>
</dbReference>
<keyword evidence="3" id="KW-0508">mRNA splicing</keyword>
<protein>
    <submittedName>
        <fullName evidence="8">Uncharacterized protein</fullName>
    </submittedName>
</protein>
<feature type="region of interest" description="Disordered" evidence="5">
    <location>
        <begin position="1"/>
        <end position="31"/>
    </location>
</feature>
<dbReference type="PANTHER" id="PTHR14212:SF0">
    <property type="entry name" value="U4_U6 SMALL NUCLEAR RIBONUCLEOPROTEIN PRP3"/>
    <property type="match status" value="1"/>
</dbReference>
<evidence type="ECO:0000256" key="2">
    <source>
        <dbReference type="ARBA" id="ARBA00022664"/>
    </source>
</evidence>
<feature type="region of interest" description="Disordered" evidence="5">
    <location>
        <begin position="227"/>
        <end position="250"/>
    </location>
</feature>
<feature type="region of interest" description="Disordered" evidence="5">
    <location>
        <begin position="308"/>
        <end position="346"/>
    </location>
</feature>
<feature type="compositionally biased region" description="Basic and acidic residues" evidence="5">
    <location>
        <begin position="316"/>
        <end position="329"/>
    </location>
</feature>
<evidence type="ECO:0000313" key="8">
    <source>
        <dbReference type="EMBL" id="CAD9425271.1"/>
    </source>
</evidence>
<dbReference type="Pfam" id="PF08572">
    <property type="entry name" value="PRP3"/>
    <property type="match status" value="1"/>
</dbReference>
<sequence length="657" mass="71479">MAEIGKRPREGDAERPKKRKSRFAEAPGPYAGVVQGIPGIMPNIGATHLMGGSQPPVPTTDFSRLPPQAAEIAAAVAKAQAAARAFSNPLAAGIPPTDPGVLLTSTPSMLPVGLPAVSSLEERKQAIAAQIDAASTVLRRSNALLATDNGANSDFAALMAGMSGDQSGRAVKAQDFTLRLDEMGRAVDASGNVIKQNAPVRTLKANVSQVKVNPYLDYSGVAKPLDEGDAAEAEGANQVDPRIKTRSRHDRAKKTFQFHKQGVFVKQGDAMRVKETSKLLSGLTSGRNSNAYKKEGFAGESALEIEQNNGGVTSNGDHDAASSTEKPDALPEAPGMDAPPPNVEWWDVPYLPQEKRSANGAASRDATPLDCAISQSKFHKLVLHPTPVKPLGGKAKEPSVPVYLTKKERKRIRRQAREERQREQQDKIALGLMAPPEPKLKLANFMKVLGDQAVADPSKIERKVMEQVQARVMNHEMRNQARKLTPAERKEKKRKKLAEDTSLQVTVALFRVLDMSDKQLQFKVDMNAQQNNLTGGVLQCKGDAGDVNISLVVIEGGPKAVKRYTRLMLHRIKWSGDEFDEDDDDDDDAMTSKRKQNRCDLVWIGTAVRRNFNAFRFQDCKSAAAARKVMESKGVAHLWDMVVRGDVMDPAQSMLGE</sequence>
<evidence type="ECO:0000256" key="5">
    <source>
        <dbReference type="SAM" id="MobiDB-lite"/>
    </source>
</evidence>
<feature type="domain" description="Small nuclear ribonucleoprotein Prp3 C-terminal" evidence="6">
    <location>
        <begin position="508"/>
        <end position="642"/>
    </location>
</feature>
<gene>
    <name evidence="8" type="ORF">DSPE1174_LOCUS14632</name>
</gene>
<evidence type="ECO:0000259" key="7">
    <source>
        <dbReference type="Pfam" id="PF08572"/>
    </source>
</evidence>
<dbReference type="EMBL" id="HBGS01028808">
    <property type="protein sequence ID" value="CAD9425271.1"/>
    <property type="molecule type" value="Transcribed_RNA"/>
</dbReference>
<accession>A0A7S2G0F4</accession>
<keyword evidence="4" id="KW-0539">Nucleus</keyword>
<dbReference type="InterPro" id="IPR027104">
    <property type="entry name" value="Prp3"/>
</dbReference>
<dbReference type="AlphaFoldDB" id="A0A7S2G0F4"/>
<dbReference type="CDD" id="cd24162">
    <property type="entry name" value="Prp3_C"/>
    <property type="match status" value="1"/>
</dbReference>
<dbReference type="GO" id="GO:0046540">
    <property type="term" value="C:U4/U6 x U5 tri-snRNP complex"/>
    <property type="evidence" value="ECO:0007669"/>
    <property type="project" value="InterPro"/>
</dbReference>
<comment type="subcellular location">
    <subcellularLocation>
        <location evidence="1">Nucleus</location>
    </subcellularLocation>
</comment>
<evidence type="ECO:0000256" key="4">
    <source>
        <dbReference type="ARBA" id="ARBA00023242"/>
    </source>
</evidence>
<dbReference type="InterPro" id="IPR010541">
    <property type="entry name" value="Prp3_C"/>
</dbReference>
<feature type="compositionally biased region" description="Basic and acidic residues" evidence="5">
    <location>
        <begin position="1"/>
        <end position="15"/>
    </location>
</feature>
<proteinExistence type="predicted"/>
<dbReference type="Pfam" id="PF06544">
    <property type="entry name" value="Prp3_C"/>
    <property type="match status" value="1"/>
</dbReference>
<evidence type="ECO:0000259" key="6">
    <source>
        <dbReference type="Pfam" id="PF06544"/>
    </source>
</evidence>
<keyword evidence="2" id="KW-0507">mRNA processing</keyword>
<feature type="domain" description="Pre-mRNA-splicing factor 3" evidence="7">
    <location>
        <begin position="239"/>
        <end position="485"/>
    </location>
</feature>
<name>A0A7S2G0F4_9STRA</name>
<evidence type="ECO:0000256" key="3">
    <source>
        <dbReference type="ARBA" id="ARBA00023187"/>
    </source>
</evidence>